<name>A0A7S0D479_9EUKA</name>
<comment type="subcellular location">
    <subcellularLocation>
        <location evidence="1">Cytoplasm</location>
        <location evidence="1">Cytoskeleton</location>
    </subcellularLocation>
</comment>
<sequence>MAELRMLEEAKGMMKVVDPPEEPFKSKYRAREILKKILDASGDSTAAHDEEEAKKIVEGLFKKLGEKVPENTKLPNIDSKLPDQVKIILGRTHHLMAKNYTETEEGSRAKAHLTRAEKLLKPFGIKFAAEMVDVYNLAAMAASNRQEQTLAKEKLMSGMNLYKEAKAKGHTSKELEELHTLTLFYLAQVEGHLGDSVAAAKNLSLTLARQLAGEINPKDWVQNGISLAGFHINNHRYAQADHMLKASQKVLSTRWNDDKEDNEDKEEGQANIHRTWGALCLHRLRGEEPEGKWEDLFKSLELKTPKEYRRCLDYEDAKPVFLEGKKHLLTASKFFILDGFVTDHIKILQELSQLWKLLSVREKNLSRRAKMHKRRINLLRPVLHEINQAAYGQEYQQLADEVASSYVEIQDIKETLFPSLPEKERGKAIIKINSVARQALLYYRLFIRGFHKGFGADIPDKIDDYLQKPYLNARFFVARLYTRIIGDSTPTTCRLHQASLEEYKTIIQLVKKWNTKDFTAELNICKEMVELLPPKIANFQRMDE</sequence>
<accession>A0A7S0D479</accession>
<reference evidence="6" key="1">
    <citation type="submission" date="2021-01" db="EMBL/GenBank/DDBJ databases">
        <authorList>
            <person name="Corre E."/>
            <person name="Pelletier E."/>
            <person name="Niang G."/>
            <person name="Scheremetjew M."/>
            <person name="Finn R."/>
            <person name="Kale V."/>
            <person name="Holt S."/>
            <person name="Cochrane G."/>
            <person name="Meng A."/>
            <person name="Brown T."/>
            <person name="Cohen L."/>
        </authorList>
    </citation>
    <scope>NUCLEOTIDE SEQUENCE</scope>
    <source>
        <strain evidence="6">CCMP2058</strain>
    </source>
</reference>
<protein>
    <recommendedName>
        <fullName evidence="3">KIF-binding protein</fullName>
    </recommendedName>
</protein>
<proteinExistence type="inferred from homology"/>
<dbReference type="GO" id="GO:0005856">
    <property type="term" value="C:cytoskeleton"/>
    <property type="evidence" value="ECO:0007669"/>
    <property type="project" value="UniProtKB-SubCell"/>
</dbReference>
<evidence type="ECO:0000256" key="1">
    <source>
        <dbReference type="ARBA" id="ARBA00004245"/>
    </source>
</evidence>
<dbReference type="PANTHER" id="PTHR46321:SF1">
    <property type="entry name" value="KIF-BINDING PROTEIN"/>
    <property type="match status" value="1"/>
</dbReference>
<dbReference type="EMBL" id="HBEM01010162">
    <property type="protein sequence ID" value="CAD8443223.1"/>
    <property type="molecule type" value="Transcribed_RNA"/>
</dbReference>
<keyword evidence="4" id="KW-0963">Cytoplasm</keyword>
<dbReference type="InterPro" id="IPR022083">
    <property type="entry name" value="KBP"/>
</dbReference>
<comment type="similarity">
    <text evidence="2">Belongs to the KIF-binding protein family.</text>
</comment>
<dbReference type="AlphaFoldDB" id="A0A7S0D479"/>
<dbReference type="PANTHER" id="PTHR46321">
    <property type="entry name" value="KIF1-BINDING PROTEIN"/>
    <property type="match status" value="1"/>
</dbReference>
<dbReference type="Pfam" id="PF12309">
    <property type="entry name" value="KBP_C"/>
    <property type="match status" value="2"/>
</dbReference>
<organism evidence="6">
    <name type="scientific">Amorphochlora amoebiformis</name>
    <dbReference type="NCBI Taxonomy" id="1561963"/>
    <lineage>
        <taxon>Eukaryota</taxon>
        <taxon>Sar</taxon>
        <taxon>Rhizaria</taxon>
        <taxon>Cercozoa</taxon>
        <taxon>Chlorarachniophyceae</taxon>
        <taxon>Amorphochlora</taxon>
    </lineage>
</organism>
<evidence type="ECO:0000256" key="4">
    <source>
        <dbReference type="ARBA" id="ARBA00022490"/>
    </source>
</evidence>
<keyword evidence="5" id="KW-0206">Cytoskeleton</keyword>
<gene>
    <name evidence="6" type="ORF">LAMO00422_LOCUS7130</name>
</gene>
<evidence type="ECO:0000256" key="2">
    <source>
        <dbReference type="ARBA" id="ARBA00010305"/>
    </source>
</evidence>
<evidence type="ECO:0000256" key="3">
    <source>
        <dbReference type="ARBA" id="ARBA00016840"/>
    </source>
</evidence>
<evidence type="ECO:0000256" key="5">
    <source>
        <dbReference type="ARBA" id="ARBA00023212"/>
    </source>
</evidence>
<evidence type="ECO:0000313" key="6">
    <source>
        <dbReference type="EMBL" id="CAD8443223.1"/>
    </source>
</evidence>